<dbReference type="AlphaFoldDB" id="A0A7J8YLC1"/>
<sequence>MIGGRVKESIIMSLCQEFRAGENDRTVGRGKDAARIRHRSLE</sequence>
<comment type="caution">
    <text evidence="1">The sequence shown here is derived from an EMBL/GenBank/DDBJ whole genome shotgun (WGS) entry which is preliminary data.</text>
</comment>
<proteinExistence type="predicted"/>
<name>A0A7J8YLC1_GOSAI</name>
<dbReference type="EMBL" id="JABFAA010010324">
    <property type="protein sequence ID" value="MBA0700406.1"/>
    <property type="molecule type" value="Genomic_DNA"/>
</dbReference>
<keyword evidence="2" id="KW-1185">Reference proteome</keyword>
<gene>
    <name evidence="1" type="ORF">Goari_027230</name>
</gene>
<organism evidence="1 2">
    <name type="scientific">Gossypium aridum</name>
    <name type="common">American cotton</name>
    <name type="synonym">Erioxylum aridum</name>
    <dbReference type="NCBI Taxonomy" id="34290"/>
    <lineage>
        <taxon>Eukaryota</taxon>
        <taxon>Viridiplantae</taxon>
        <taxon>Streptophyta</taxon>
        <taxon>Embryophyta</taxon>
        <taxon>Tracheophyta</taxon>
        <taxon>Spermatophyta</taxon>
        <taxon>Magnoliopsida</taxon>
        <taxon>eudicotyledons</taxon>
        <taxon>Gunneridae</taxon>
        <taxon>Pentapetalae</taxon>
        <taxon>rosids</taxon>
        <taxon>malvids</taxon>
        <taxon>Malvales</taxon>
        <taxon>Malvaceae</taxon>
        <taxon>Malvoideae</taxon>
        <taxon>Gossypium</taxon>
    </lineage>
</organism>
<reference evidence="1 2" key="1">
    <citation type="journal article" date="2019" name="Genome Biol. Evol.">
        <title>Insights into the evolution of the New World diploid cottons (Gossypium, subgenus Houzingenia) based on genome sequencing.</title>
        <authorList>
            <person name="Grover C.E."/>
            <person name="Arick M.A. 2nd"/>
            <person name="Thrash A."/>
            <person name="Conover J.L."/>
            <person name="Sanders W.S."/>
            <person name="Peterson D.G."/>
            <person name="Frelichowski J.E."/>
            <person name="Scheffler J.A."/>
            <person name="Scheffler B.E."/>
            <person name="Wendel J.F."/>
        </authorList>
    </citation>
    <scope>NUCLEOTIDE SEQUENCE [LARGE SCALE GENOMIC DNA]</scope>
    <source>
        <strain evidence="1">185</strain>
        <tissue evidence="1">Leaf</tissue>
    </source>
</reference>
<evidence type="ECO:0000313" key="1">
    <source>
        <dbReference type="EMBL" id="MBA0700406.1"/>
    </source>
</evidence>
<accession>A0A7J8YLC1</accession>
<dbReference type="Proteomes" id="UP000593577">
    <property type="component" value="Unassembled WGS sequence"/>
</dbReference>
<evidence type="ECO:0000313" key="2">
    <source>
        <dbReference type="Proteomes" id="UP000593577"/>
    </source>
</evidence>
<feature type="non-terminal residue" evidence="1">
    <location>
        <position position="42"/>
    </location>
</feature>
<protein>
    <submittedName>
        <fullName evidence="1">Uncharacterized protein</fullName>
    </submittedName>
</protein>